<proteinExistence type="predicted"/>
<keyword evidence="4" id="KW-1185">Reference proteome</keyword>
<reference evidence="4" key="1">
    <citation type="submission" date="2011-08" db="EMBL/GenBank/DDBJ databases">
        <authorList>
            <person name="Rombauts S."/>
        </authorList>
    </citation>
    <scope>NUCLEOTIDE SEQUENCE</scope>
    <source>
        <strain evidence="4">London</strain>
    </source>
</reference>
<gene>
    <name evidence="3" type="primary">107366552</name>
</gene>
<dbReference type="EMBL" id="CAEY01000388">
    <property type="status" value="NOT_ANNOTATED_CDS"/>
    <property type="molecule type" value="Genomic_DNA"/>
</dbReference>
<dbReference type="PANTHER" id="PTHR23352">
    <property type="entry name" value="NEURAL PROLIFERATION DIFFERENTIATION AND CONTROL PROTEIN-1 NPDC-1 PROTEIN"/>
    <property type="match status" value="1"/>
</dbReference>
<dbReference type="Pfam" id="PF06809">
    <property type="entry name" value="NPDC1"/>
    <property type="match status" value="1"/>
</dbReference>
<dbReference type="KEGG" id="tut:107366552"/>
<feature type="transmembrane region" description="Helical" evidence="2">
    <location>
        <begin position="12"/>
        <end position="34"/>
    </location>
</feature>
<evidence type="ECO:0000256" key="1">
    <source>
        <dbReference type="SAM" id="MobiDB-lite"/>
    </source>
</evidence>
<dbReference type="PANTHER" id="PTHR23352:SF2">
    <property type="entry name" value="NEURAL PROLIFERATION DIFFERENTIATION AND CONTROL PROTEIN 1"/>
    <property type="match status" value="1"/>
</dbReference>
<organism evidence="3 4">
    <name type="scientific">Tetranychus urticae</name>
    <name type="common">Two-spotted spider mite</name>
    <dbReference type="NCBI Taxonomy" id="32264"/>
    <lineage>
        <taxon>Eukaryota</taxon>
        <taxon>Metazoa</taxon>
        <taxon>Ecdysozoa</taxon>
        <taxon>Arthropoda</taxon>
        <taxon>Chelicerata</taxon>
        <taxon>Arachnida</taxon>
        <taxon>Acari</taxon>
        <taxon>Acariformes</taxon>
        <taxon>Trombidiformes</taxon>
        <taxon>Prostigmata</taxon>
        <taxon>Eleutherengona</taxon>
        <taxon>Raphignathae</taxon>
        <taxon>Tetranychoidea</taxon>
        <taxon>Tetranychidae</taxon>
        <taxon>Tetranychus</taxon>
    </lineage>
</organism>
<keyword evidence="2" id="KW-0812">Transmembrane</keyword>
<keyword evidence="2" id="KW-1133">Transmembrane helix</keyword>
<feature type="transmembrane region" description="Helical" evidence="2">
    <location>
        <begin position="195"/>
        <end position="219"/>
    </location>
</feature>
<dbReference type="EnsemblMetazoa" id="tetur18g02930.1">
    <property type="protein sequence ID" value="tetur18g02930.1"/>
    <property type="gene ID" value="tetur18g02930"/>
</dbReference>
<accession>T1KRB3</accession>
<evidence type="ECO:0000256" key="2">
    <source>
        <dbReference type="SAM" id="Phobius"/>
    </source>
</evidence>
<dbReference type="eggNOG" id="KOG3884">
    <property type="taxonomic scope" value="Eukaryota"/>
</dbReference>
<feature type="compositionally biased region" description="Acidic residues" evidence="1">
    <location>
        <begin position="321"/>
        <end position="332"/>
    </location>
</feature>
<dbReference type="AlphaFoldDB" id="T1KRB3"/>
<dbReference type="HOGENOM" id="CLU_736364_0_0_1"/>
<reference evidence="3" key="2">
    <citation type="submission" date="2015-06" db="UniProtKB">
        <authorList>
            <consortium name="EnsemblMetazoa"/>
        </authorList>
    </citation>
    <scope>IDENTIFICATION</scope>
</reference>
<dbReference type="OMA" id="GWRILMF"/>
<keyword evidence="2" id="KW-0472">Membrane</keyword>
<protein>
    <recommendedName>
        <fullName evidence="5">Neural proliferation differentiation and control protein 1</fullName>
    </recommendedName>
</protein>
<dbReference type="InterPro" id="IPR009635">
    <property type="entry name" value="NPDC1"/>
</dbReference>
<evidence type="ECO:0000313" key="4">
    <source>
        <dbReference type="Proteomes" id="UP000015104"/>
    </source>
</evidence>
<name>T1KRB3_TETUR</name>
<dbReference type="GO" id="GO:0016020">
    <property type="term" value="C:membrane"/>
    <property type="evidence" value="ECO:0007669"/>
    <property type="project" value="InterPro"/>
</dbReference>
<dbReference type="OrthoDB" id="6270617at2759"/>
<feature type="region of interest" description="Disordered" evidence="1">
    <location>
        <begin position="299"/>
        <end position="376"/>
    </location>
</feature>
<evidence type="ECO:0000313" key="3">
    <source>
        <dbReference type="EnsemblMetazoa" id="tetur18g02930.1"/>
    </source>
</evidence>
<dbReference type="Proteomes" id="UP000015104">
    <property type="component" value="Unassembled WGS sequence"/>
</dbReference>
<feature type="compositionally biased region" description="Polar residues" evidence="1">
    <location>
        <begin position="360"/>
        <end position="376"/>
    </location>
</feature>
<evidence type="ECO:0008006" key="5">
    <source>
        <dbReference type="Google" id="ProtNLM"/>
    </source>
</evidence>
<sequence length="376" mass="40944">MYPLMYQPYWIINKLCFGQVGWRILMFILLTYPYPQVSTQNFDYFYHHRAYRQSALPSYERINEPISLEPLVDDYTVDSGYKKAQLRLSETSDSGKPASLIGKDSSDYNIGIDDAISSVKALGSNDNLQRLYRSDGNNQHGDAVSSSFVKHNPSPSSQLKASGFNIDSSQPITMYARSSSAARMQTGDEQSFSNVLFVGSVIGVTFVGIFVVFATGYFVHRINLQRKAAADVEYPAYGVVGPGATIKEKEALSSVKTASGSSKGSSSSAGAAVCGAGSLSPSGDRRLAQSAQMYHYHHQKQQMISSEKVAEAGQHPSTSDVDSDEEENEEGDYTVYECPGLASTGEMEVKNPLFQDDITPISSPSVSNTKQDGPSN</sequence>